<dbReference type="PANTHER" id="PTHR18901">
    <property type="entry name" value="2-DEOXYGLUCOSE-6-PHOSPHATE PHOSPHATASE 2"/>
    <property type="match status" value="1"/>
</dbReference>
<protein>
    <recommendedName>
        <fullName evidence="4">Haloacid dehalogenase-like hydrolase</fullName>
    </recommendedName>
</protein>
<dbReference type="Gene3D" id="1.10.150.240">
    <property type="entry name" value="Putative phosphatase, domain 2"/>
    <property type="match status" value="1"/>
</dbReference>
<feature type="compositionally biased region" description="Polar residues" evidence="1">
    <location>
        <begin position="122"/>
        <end position="131"/>
    </location>
</feature>
<dbReference type="RefSeq" id="XP_024406722.1">
    <property type="nucleotide sequence ID" value="XM_024548507.1"/>
</dbReference>
<dbReference type="Pfam" id="PF13419">
    <property type="entry name" value="HAD_2"/>
    <property type="match status" value="1"/>
</dbReference>
<dbReference type="AlphaFoldDB" id="A0A2P5A2N4"/>
<reference evidence="2 3" key="1">
    <citation type="journal article" date="2016" name="Genome Announc.">
        <title>Draft Whole-Genome Sequence of Trichoderma gamsii T6085, a Promising Biocontrol Agent of Fusarium Head Blight on Wheat.</title>
        <authorList>
            <person name="Baroncelli R."/>
            <person name="Zapparata A."/>
            <person name="Piaggeschi G."/>
            <person name="Sarrocco S."/>
            <person name="Vannacci G."/>
        </authorList>
    </citation>
    <scope>NUCLEOTIDE SEQUENCE [LARGE SCALE GENOMIC DNA]</scope>
    <source>
        <strain evidence="2 3">T6085</strain>
    </source>
</reference>
<comment type="caution">
    <text evidence="2">The sequence shown here is derived from an EMBL/GenBank/DDBJ whole genome shotgun (WGS) entry which is preliminary data.</text>
</comment>
<dbReference type="InterPro" id="IPR023198">
    <property type="entry name" value="PGP-like_dom2"/>
</dbReference>
<dbReference type="PANTHER" id="PTHR18901:SF42">
    <property type="entry name" value="SUPERFAMILY HYDROLASE, PUTATIVE-RELATED"/>
    <property type="match status" value="1"/>
</dbReference>
<dbReference type="InterPro" id="IPR036412">
    <property type="entry name" value="HAD-like_sf"/>
</dbReference>
<sequence length="131" mass="14557">MAQLKTDFPPIRACICDMDGLLINSEDIITQSTNQLQKYSRPTLTLSVRAQLMGIPDSTNGEVFHNWAKLPISREQFARESKEQMHMLFLSCEPLPGAEKLLSNLSRARSASPGDRIELPLASSTKSHSLS</sequence>
<dbReference type="SUPFAM" id="SSF56784">
    <property type="entry name" value="HAD-like"/>
    <property type="match status" value="1"/>
</dbReference>
<proteinExistence type="predicted"/>
<dbReference type="Gene3D" id="3.40.50.1000">
    <property type="entry name" value="HAD superfamily/HAD-like"/>
    <property type="match status" value="1"/>
</dbReference>
<name>A0A2P5A2N4_9HYPO</name>
<organism evidence="2 3">
    <name type="scientific">Trichoderma gamsii</name>
    <dbReference type="NCBI Taxonomy" id="398673"/>
    <lineage>
        <taxon>Eukaryota</taxon>
        <taxon>Fungi</taxon>
        <taxon>Dikarya</taxon>
        <taxon>Ascomycota</taxon>
        <taxon>Pezizomycotina</taxon>
        <taxon>Sordariomycetes</taxon>
        <taxon>Hypocreomycetidae</taxon>
        <taxon>Hypocreales</taxon>
        <taxon>Hypocreaceae</taxon>
        <taxon>Trichoderma</taxon>
    </lineage>
</organism>
<dbReference type="GeneID" id="36347251"/>
<dbReference type="GO" id="GO:0016791">
    <property type="term" value="F:phosphatase activity"/>
    <property type="evidence" value="ECO:0007669"/>
    <property type="project" value="TreeGrafter"/>
</dbReference>
<keyword evidence="3" id="KW-1185">Reference proteome</keyword>
<accession>A0A2P5A2N4</accession>
<feature type="region of interest" description="Disordered" evidence="1">
    <location>
        <begin position="106"/>
        <end position="131"/>
    </location>
</feature>
<evidence type="ECO:0000313" key="3">
    <source>
        <dbReference type="Proteomes" id="UP000054821"/>
    </source>
</evidence>
<evidence type="ECO:0000313" key="2">
    <source>
        <dbReference type="EMBL" id="PON30774.1"/>
    </source>
</evidence>
<dbReference type="InterPro" id="IPR041492">
    <property type="entry name" value="HAD_2"/>
</dbReference>
<evidence type="ECO:0000256" key="1">
    <source>
        <dbReference type="SAM" id="MobiDB-lite"/>
    </source>
</evidence>
<dbReference type="EMBL" id="JPDN02000001">
    <property type="protein sequence ID" value="PON30774.1"/>
    <property type="molecule type" value="Genomic_DNA"/>
</dbReference>
<dbReference type="InterPro" id="IPR023214">
    <property type="entry name" value="HAD_sf"/>
</dbReference>
<gene>
    <name evidence="2" type="ORF">TGAM01_v200194</name>
</gene>
<dbReference type="STRING" id="398673.A0A2P5A2N4"/>
<evidence type="ECO:0008006" key="4">
    <source>
        <dbReference type="Google" id="ProtNLM"/>
    </source>
</evidence>
<dbReference type="Proteomes" id="UP000054821">
    <property type="component" value="Unassembled WGS sequence"/>
</dbReference>